<organism evidence="2 3">
    <name type="scientific">Aliarcobacter cryaerophilus</name>
    <dbReference type="NCBI Taxonomy" id="28198"/>
    <lineage>
        <taxon>Bacteria</taxon>
        <taxon>Pseudomonadati</taxon>
        <taxon>Campylobacterota</taxon>
        <taxon>Epsilonproteobacteria</taxon>
        <taxon>Campylobacterales</taxon>
        <taxon>Arcobacteraceae</taxon>
        <taxon>Aliarcobacter</taxon>
    </lineage>
</organism>
<protein>
    <submittedName>
        <fullName evidence="2">DUF2202 domain-containing protein</fullName>
    </submittedName>
</protein>
<proteinExistence type="predicted"/>
<accession>A0A2S9T008</accession>
<dbReference type="Gene3D" id="1.20.1260.10">
    <property type="match status" value="1"/>
</dbReference>
<dbReference type="RefSeq" id="WP_105916199.1">
    <property type="nucleotide sequence ID" value="NZ_JAPRAG010000010.1"/>
</dbReference>
<sequence>MAIDYNVLISKRVDLNSSISVDEQILQIAIYHEFKAYETYSKIIEKFGNIKPFSNIKEAEAVHYSVLIQLAQKYNVEVPKNDWTEKIDIPNTIIECCELGVAGEIDNITMYNHLLSFATKNDIIDLLFQLQAASYNNHLPVFRNCVINHYSNTNLSHNSEDIMEKMQEYQEIINNLMNGNINEETISTITSKLFSNITFQFLGGAASGAAIIALLNQFLENQNSNKE</sequence>
<dbReference type="SUPFAM" id="SSF47240">
    <property type="entry name" value="Ferritin-like"/>
    <property type="match status" value="1"/>
</dbReference>
<name>A0A2S9T008_9BACT</name>
<dbReference type="InterPro" id="IPR019243">
    <property type="entry name" value="DUF2202"/>
</dbReference>
<dbReference type="EMBL" id="NXGE01000015">
    <property type="protein sequence ID" value="PRM92174.1"/>
    <property type="molecule type" value="Genomic_DNA"/>
</dbReference>
<comment type="caution">
    <text evidence="2">The sequence shown here is derived from an EMBL/GenBank/DDBJ whole genome shotgun (WGS) entry which is preliminary data.</text>
</comment>
<dbReference type="CDD" id="cd01048">
    <property type="entry name" value="Ferritin_like_AB2"/>
    <property type="match status" value="1"/>
</dbReference>
<evidence type="ECO:0000313" key="2">
    <source>
        <dbReference type="EMBL" id="PRM92174.1"/>
    </source>
</evidence>
<reference evidence="2 3" key="1">
    <citation type="submission" date="2017-09" db="EMBL/GenBank/DDBJ databases">
        <title>Reassesment of A. cryaerophilus.</title>
        <authorList>
            <person name="Perez-Cataluna A."/>
            <person name="Collado L."/>
            <person name="Salgado O."/>
            <person name="Lefinanco V."/>
            <person name="Figueras M.J."/>
        </authorList>
    </citation>
    <scope>NUCLEOTIDE SEQUENCE [LARGE SCALE GENOMIC DNA]</scope>
    <source>
        <strain evidence="2 3">LMG 10210</strain>
    </source>
</reference>
<dbReference type="AlphaFoldDB" id="A0A2S9T008"/>
<dbReference type="Proteomes" id="UP000238281">
    <property type="component" value="Unassembled WGS sequence"/>
</dbReference>
<feature type="transmembrane region" description="Helical" evidence="1">
    <location>
        <begin position="197"/>
        <end position="219"/>
    </location>
</feature>
<keyword evidence="1" id="KW-0472">Membrane</keyword>
<keyword evidence="1" id="KW-0812">Transmembrane</keyword>
<keyword evidence="1" id="KW-1133">Transmembrane helix</keyword>
<evidence type="ECO:0000256" key="1">
    <source>
        <dbReference type="SAM" id="Phobius"/>
    </source>
</evidence>
<dbReference type="InterPro" id="IPR012347">
    <property type="entry name" value="Ferritin-like"/>
</dbReference>
<dbReference type="InterPro" id="IPR009078">
    <property type="entry name" value="Ferritin-like_SF"/>
</dbReference>
<evidence type="ECO:0000313" key="3">
    <source>
        <dbReference type="Proteomes" id="UP000238281"/>
    </source>
</evidence>
<gene>
    <name evidence="2" type="ORF">CJ673_10995</name>
</gene>